<dbReference type="SUPFAM" id="SSF117396">
    <property type="entry name" value="TM1631-like"/>
    <property type="match status" value="1"/>
</dbReference>
<dbReference type="RefSeq" id="WP_133291634.1">
    <property type="nucleotide sequence ID" value="NZ_SMSJ01000061.1"/>
</dbReference>
<dbReference type="InterPro" id="IPR036520">
    <property type="entry name" value="UPF0759_sf"/>
</dbReference>
<dbReference type="Pfam" id="PF01904">
    <property type="entry name" value="DUF72"/>
    <property type="match status" value="1"/>
</dbReference>
<protein>
    <submittedName>
        <fullName evidence="1">DUF72 domain-containing protein</fullName>
    </submittedName>
</protein>
<comment type="caution">
    <text evidence="1">The sequence shown here is derived from an EMBL/GenBank/DDBJ whole genome shotgun (WGS) entry which is preliminary data.</text>
</comment>
<dbReference type="OrthoDB" id="9780310at2"/>
<gene>
    <name evidence="1" type="ORF">E2C06_26700</name>
</gene>
<reference evidence="1 2" key="1">
    <citation type="journal article" date="2016" name="J. Microbiol.">
        <title>Dankookia rubra gen. nov., sp. nov., an alphaproteobacterium isolated from sediment of a shallow stream.</title>
        <authorList>
            <person name="Kim W.H."/>
            <person name="Kim D.H."/>
            <person name="Kang K."/>
            <person name="Ahn T.Y."/>
        </authorList>
    </citation>
    <scope>NUCLEOTIDE SEQUENCE [LARGE SCALE GENOMIC DNA]</scope>
    <source>
        <strain evidence="1 2">JCM30602</strain>
    </source>
</reference>
<evidence type="ECO:0000313" key="1">
    <source>
        <dbReference type="EMBL" id="TDH59577.1"/>
    </source>
</evidence>
<proteinExistence type="predicted"/>
<sequence length="240" mass="26688">MGKTMIGTAGWNVPAQHVAAFPSEGSHLERYSQRFSAVEINSSFYRPHRPGTYERWAATVPADFRFAVKMPKEITHTRRLAQVAEPLTRFLGEAGALGEKLGPILVQLPPSLAFKADLAGFFLDLRARFDGDIVCEPRHRSWFTDEVDQMLAEFRIARVAADPAVVPRAGEPGGWPGLRYYRLHGSPRMYYSAYPREVLDTLARRLAGDAGRAWCIFDNTAEGAATHDAMALADILLRAD</sequence>
<dbReference type="Proteomes" id="UP000295096">
    <property type="component" value="Unassembled WGS sequence"/>
</dbReference>
<dbReference type="InterPro" id="IPR002763">
    <property type="entry name" value="DUF72"/>
</dbReference>
<dbReference type="Gene3D" id="3.20.20.410">
    <property type="entry name" value="Protein of unknown function UPF0759"/>
    <property type="match status" value="1"/>
</dbReference>
<dbReference type="AlphaFoldDB" id="A0A4R5QBD9"/>
<dbReference type="PANTHER" id="PTHR30348">
    <property type="entry name" value="UNCHARACTERIZED PROTEIN YECE"/>
    <property type="match status" value="1"/>
</dbReference>
<organism evidence="1 2">
    <name type="scientific">Dankookia rubra</name>
    <dbReference type="NCBI Taxonomy" id="1442381"/>
    <lineage>
        <taxon>Bacteria</taxon>
        <taxon>Pseudomonadati</taxon>
        <taxon>Pseudomonadota</taxon>
        <taxon>Alphaproteobacteria</taxon>
        <taxon>Acetobacterales</taxon>
        <taxon>Roseomonadaceae</taxon>
        <taxon>Dankookia</taxon>
    </lineage>
</organism>
<accession>A0A4R5QBD9</accession>
<name>A0A4R5QBD9_9PROT</name>
<evidence type="ECO:0000313" key="2">
    <source>
        <dbReference type="Proteomes" id="UP000295096"/>
    </source>
</evidence>
<dbReference type="PANTHER" id="PTHR30348:SF14">
    <property type="entry name" value="BLR8050 PROTEIN"/>
    <property type="match status" value="1"/>
</dbReference>
<keyword evidence="2" id="KW-1185">Reference proteome</keyword>
<dbReference type="EMBL" id="SMSJ01000061">
    <property type="protein sequence ID" value="TDH59577.1"/>
    <property type="molecule type" value="Genomic_DNA"/>
</dbReference>